<evidence type="ECO:0000313" key="1">
    <source>
        <dbReference type="EMBL" id="MEO2219625.1"/>
    </source>
</evidence>
<protein>
    <recommendedName>
        <fullName evidence="3">CN hydrolase domain-containing protein</fullName>
    </recommendedName>
</protein>
<keyword evidence="2" id="KW-1185">Reference proteome</keyword>
<name>A0ABV0FHQ4_9NEIS</name>
<dbReference type="Proteomes" id="UP001455709">
    <property type="component" value="Unassembled WGS sequence"/>
</dbReference>
<accession>A0ABV0FHQ4</accession>
<proteinExistence type="predicted"/>
<dbReference type="EMBL" id="JBDOJC010000001">
    <property type="protein sequence ID" value="MEO2219625.1"/>
    <property type="molecule type" value="Genomic_DNA"/>
</dbReference>
<evidence type="ECO:0000313" key="2">
    <source>
        <dbReference type="Proteomes" id="UP001455709"/>
    </source>
</evidence>
<evidence type="ECO:0008006" key="3">
    <source>
        <dbReference type="Google" id="ProtNLM"/>
    </source>
</evidence>
<comment type="caution">
    <text evidence="1">The sequence shown here is derived from an EMBL/GenBank/DDBJ whole genome shotgun (WGS) entry which is preliminary data.</text>
</comment>
<reference evidence="1 2" key="1">
    <citation type="submission" date="2024-05" db="EMBL/GenBank/DDBJ databases">
        <authorList>
            <person name="De Oliveira J.P."/>
            <person name="Noriler S.A."/>
            <person name="De Oliveira A.G."/>
            <person name="Sipoli D.S."/>
        </authorList>
    </citation>
    <scope>NUCLEOTIDE SEQUENCE [LARGE SCALE GENOMIC DNA]</scope>
    <source>
        <strain evidence="1 2">LABIM189</strain>
    </source>
</reference>
<sequence length="581" mass="63898">MQLPHAEVGMVIAQPFVDFTPQEPFLLKQELRDAAIAGIDATLSVARACAHGAEKTHFTIFPECTIPGLAGFDRITAAMTDDGWPISTVVIGGLDGLTRTQFGELIQRPNTRHDDVGSSLDRIRADQWINCCVTWVKLASGEVCAWIQTKIEPAFVELQVNYQSMFKGKSIFLFKGRYADFDAPYRFASLICFDWIGTQGARSIPEWLLHGIEQTAVEADTRLPLSWLFVAQCNPGPSHQSFMSQVHLFFNPQQYDRVLRDGTCLVMANVAGNAAPGVADQYGQTSVILATNKFVQPENFPTYCAGVFKRPGNPLGCYKDAVFRERGACIHSFRQLNPSALQLGASGRRFALADTTVHPFPGTNDPRAPSGLVPAAVKWVNDELDDPQKSLGIKYPKLPLAGAADTAHQRSVDSLRWLPPAALTKTVFVANPGASRDPDNWGRNQSDAVKHVLHTFSILDAARYPATFHGNGAQATIIKGDASLEAVAVMGRSHEECDKHVMDQLPDHRGQLLVISRDEDNTSWDPRMRTLFDQAAEPSKEFNFTEPTSAVIRVSYQDVLNAYRDAANEAALREAIDAAIF</sequence>
<gene>
    <name evidence="1" type="ORF">ABGV49_21440</name>
</gene>
<dbReference type="RefSeq" id="WP_347372090.1">
    <property type="nucleotide sequence ID" value="NZ_JBDOJC010000001.1"/>
</dbReference>
<organism evidence="1 2">
    <name type="scientific">Chromobacterium vaccinii</name>
    <dbReference type="NCBI Taxonomy" id="1108595"/>
    <lineage>
        <taxon>Bacteria</taxon>
        <taxon>Pseudomonadati</taxon>
        <taxon>Pseudomonadota</taxon>
        <taxon>Betaproteobacteria</taxon>
        <taxon>Neisseriales</taxon>
        <taxon>Chromobacteriaceae</taxon>
        <taxon>Chromobacterium</taxon>
    </lineage>
</organism>